<protein>
    <submittedName>
        <fullName evidence="2">PqqD family protein</fullName>
    </submittedName>
</protein>
<reference evidence="2 3" key="1">
    <citation type="submission" date="2019-07" db="EMBL/GenBank/DDBJ databases">
        <authorList>
            <person name="Kim J.K."/>
            <person name="Cheong H.-M."/>
            <person name="Choi Y."/>
            <person name="Hwang K.J."/>
            <person name="Lee S."/>
            <person name="Choi C."/>
        </authorList>
    </citation>
    <scope>NUCLEOTIDE SEQUENCE [LARGE SCALE GENOMIC DNA]</scope>
    <source>
        <strain evidence="2 3">KS 22</strain>
    </source>
</reference>
<accession>A0A7G5BUN6</accession>
<feature type="transmembrane region" description="Helical" evidence="1">
    <location>
        <begin position="363"/>
        <end position="381"/>
    </location>
</feature>
<keyword evidence="1" id="KW-0812">Transmembrane</keyword>
<keyword evidence="3" id="KW-1185">Reference proteome</keyword>
<dbReference type="KEGG" id="cchl:FPL14_05225"/>
<name>A0A7G5BUN6_9BACL</name>
<keyword evidence="1" id="KW-0472">Membrane</keyword>
<organism evidence="2 3">
    <name type="scientific">Cohnella cholangitidis</name>
    <dbReference type="NCBI Taxonomy" id="2598458"/>
    <lineage>
        <taxon>Bacteria</taxon>
        <taxon>Bacillati</taxon>
        <taxon>Bacillota</taxon>
        <taxon>Bacilli</taxon>
        <taxon>Bacillales</taxon>
        <taxon>Paenibacillaceae</taxon>
        <taxon>Cohnella</taxon>
    </lineage>
</organism>
<sequence>MKPFDSNSVVTLAHLTVQREGEEYTIGDPRIPRFIRVPEPAVFVIERCDGTSTVEEVREQILKDKGLEIDVLDFVSNLRAIGLVSEVAEREAAVSRRPKGIIRTAERLGAVMFRSHAKWFYLLVILAVIVLFWSRPGLLPHYADMFVLPVIGGNSLLVSLTACVLIFLHECAHLLAAFGAGVPARMRVNIRYIFVVAETDMTGLWGHEKAKRYFPYLAGMAWDSALMLIALLVQMGVAEGSFIYLFARLVVLLLALGILSQFMVFLRTDVYYVLGNYTHSPDLARSGKLFIRKLWRRNNETRAQWEGLPATEQNAAKWFGTAYFVGIASLTVVFVLFSVPGGYTALKSALSQVRNYSIQSIPFWDGAIILSLALFRLALYGKGAQTAIRDRKSKRGVHQA</sequence>
<gene>
    <name evidence="2" type="ORF">FPL14_05225</name>
</gene>
<proteinExistence type="predicted"/>
<feature type="transmembrane region" description="Helical" evidence="1">
    <location>
        <begin position="117"/>
        <end position="134"/>
    </location>
</feature>
<feature type="transmembrane region" description="Helical" evidence="1">
    <location>
        <begin position="146"/>
        <end position="168"/>
    </location>
</feature>
<evidence type="ECO:0000256" key="1">
    <source>
        <dbReference type="SAM" id="Phobius"/>
    </source>
</evidence>
<dbReference type="EMBL" id="CP041969">
    <property type="protein sequence ID" value="QMV40670.1"/>
    <property type="molecule type" value="Genomic_DNA"/>
</dbReference>
<dbReference type="AlphaFoldDB" id="A0A7G5BUN6"/>
<feature type="transmembrane region" description="Helical" evidence="1">
    <location>
        <begin position="213"/>
        <end position="237"/>
    </location>
</feature>
<evidence type="ECO:0000313" key="3">
    <source>
        <dbReference type="Proteomes" id="UP000515679"/>
    </source>
</evidence>
<evidence type="ECO:0000313" key="2">
    <source>
        <dbReference type="EMBL" id="QMV40670.1"/>
    </source>
</evidence>
<feature type="transmembrane region" description="Helical" evidence="1">
    <location>
        <begin position="322"/>
        <end position="343"/>
    </location>
</feature>
<dbReference type="RefSeq" id="WP_182302026.1">
    <property type="nucleotide sequence ID" value="NZ_CP041969.1"/>
</dbReference>
<dbReference type="Proteomes" id="UP000515679">
    <property type="component" value="Chromosome"/>
</dbReference>
<keyword evidence="1" id="KW-1133">Transmembrane helix</keyword>
<feature type="transmembrane region" description="Helical" evidence="1">
    <location>
        <begin position="243"/>
        <end position="266"/>
    </location>
</feature>